<gene>
    <name evidence="2" type="ORF">QYF61_026787</name>
</gene>
<evidence type="ECO:0008006" key="4">
    <source>
        <dbReference type="Google" id="ProtNLM"/>
    </source>
</evidence>
<accession>A0AAN7NYQ5</accession>
<organism evidence="2 3">
    <name type="scientific">Mycteria americana</name>
    <name type="common">Wood stork</name>
    <dbReference type="NCBI Taxonomy" id="33587"/>
    <lineage>
        <taxon>Eukaryota</taxon>
        <taxon>Metazoa</taxon>
        <taxon>Chordata</taxon>
        <taxon>Craniata</taxon>
        <taxon>Vertebrata</taxon>
        <taxon>Euteleostomi</taxon>
        <taxon>Archelosauria</taxon>
        <taxon>Archosauria</taxon>
        <taxon>Dinosauria</taxon>
        <taxon>Saurischia</taxon>
        <taxon>Theropoda</taxon>
        <taxon>Coelurosauria</taxon>
        <taxon>Aves</taxon>
        <taxon>Neognathae</taxon>
        <taxon>Neoaves</taxon>
        <taxon>Aequornithes</taxon>
        <taxon>Ciconiiformes</taxon>
        <taxon>Ciconiidae</taxon>
        <taxon>Mycteria</taxon>
    </lineage>
</organism>
<comment type="caution">
    <text evidence="2">The sequence shown here is derived from an EMBL/GenBank/DDBJ whole genome shotgun (WGS) entry which is preliminary data.</text>
</comment>
<dbReference type="EMBL" id="JAUNZN010000001">
    <property type="protein sequence ID" value="KAK4832961.1"/>
    <property type="molecule type" value="Genomic_DNA"/>
</dbReference>
<name>A0AAN7NYQ5_MYCAM</name>
<protein>
    <recommendedName>
        <fullName evidence="4">Reverse transcriptase</fullName>
    </recommendedName>
</protein>
<reference evidence="2 3" key="1">
    <citation type="journal article" date="2023" name="J. Hered.">
        <title>Chromosome-level genome of the wood stork (Mycteria americana) provides insight into avian chromosome evolution.</title>
        <authorList>
            <person name="Flamio R. Jr."/>
            <person name="Ramstad K.M."/>
        </authorList>
    </citation>
    <scope>NUCLEOTIDE SEQUENCE [LARGE SCALE GENOMIC DNA]</scope>
    <source>
        <strain evidence="2">JAX WOST 10</strain>
    </source>
</reference>
<dbReference type="AlphaFoldDB" id="A0AAN7NYQ5"/>
<evidence type="ECO:0000313" key="2">
    <source>
        <dbReference type="EMBL" id="KAK4832961.1"/>
    </source>
</evidence>
<feature type="region of interest" description="Disordered" evidence="1">
    <location>
        <begin position="50"/>
        <end position="70"/>
    </location>
</feature>
<dbReference type="Proteomes" id="UP001333110">
    <property type="component" value="Unassembled WGS sequence"/>
</dbReference>
<keyword evidence="3" id="KW-1185">Reference proteome</keyword>
<dbReference type="PANTHER" id="PTHR33332">
    <property type="entry name" value="REVERSE TRANSCRIPTASE DOMAIN-CONTAINING PROTEIN"/>
    <property type="match status" value="1"/>
</dbReference>
<proteinExistence type="predicted"/>
<evidence type="ECO:0000313" key="3">
    <source>
        <dbReference type="Proteomes" id="UP001333110"/>
    </source>
</evidence>
<evidence type="ECO:0000256" key="1">
    <source>
        <dbReference type="SAM" id="MobiDB-lite"/>
    </source>
</evidence>
<sequence length="313" mass="35495">MRYTKPSSRTVGVASFCEERSSRQLLCSPQSSPKRFPRAGCLLPQAQEPSWGRRARGRKAAATGAVSPLPLPAPPDGARFSQQMVLLAHASAEKFCERNNQGKKRARIVAVLGVNTDSGSHGISHHCRFQLKAKQLSVEGGDPSPPLSTGEICLECWVQLWAPQHQRGMDILKLYTCTNGQSRALMSAMTGTHRPDRTRGNGLKLRQGRFRLDIRKFFFTERVIKHWNRLPREVVESPSLEVFKGRLDEVLRDMTRRSCGLLWTPLSKGSKVLQRDLNRLESWAVTNHIKFNRSKCQILFWTWDRVILVIRTN</sequence>